<sequence>MGERVVGVADLRLPEQVVLPELEIVDLLVESVSFGCSIPRGPVVVGREFGGQEGDSVASEDAFGVEVDDCGFEDVFADADALGVSGEPVVTASVIRPGPAQVPDSWAGFADGPEHPPPTRTVDHASEHVGPFGRGVAVEFVVLAGAASGLPVGVELVEHPLRDQGFVDGFG</sequence>
<organism evidence="1 2">
    <name type="scientific">Frankia umida</name>
    <dbReference type="NCBI Taxonomy" id="573489"/>
    <lineage>
        <taxon>Bacteria</taxon>
        <taxon>Bacillati</taxon>
        <taxon>Actinomycetota</taxon>
        <taxon>Actinomycetes</taxon>
        <taxon>Frankiales</taxon>
        <taxon>Frankiaceae</taxon>
        <taxon>Frankia</taxon>
    </lineage>
</organism>
<reference evidence="1 2" key="1">
    <citation type="submission" date="2022-04" db="EMBL/GenBank/DDBJ databases">
        <title>Genome diversity in the genus Frankia.</title>
        <authorList>
            <person name="Carlos-Shanley C."/>
            <person name="Hahn D."/>
        </authorList>
    </citation>
    <scope>NUCLEOTIDE SEQUENCE [LARGE SCALE GENOMIC DNA]</scope>
    <source>
        <strain evidence="1 2">Ag45/Mut15</strain>
    </source>
</reference>
<evidence type="ECO:0000313" key="1">
    <source>
        <dbReference type="EMBL" id="MCK9874680.1"/>
    </source>
</evidence>
<dbReference type="EMBL" id="JALKFT010000002">
    <property type="protein sequence ID" value="MCK9874680.1"/>
    <property type="molecule type" value="Genomic_DNA"/>
</dbReference>
<gene>
    <name evidence="1" type="ORF">MXD59_02590</name>
</gene>
<accession>A0ABT0JSZ4</accession>
<dbReference type="Proteomes" id="UP001201873">
    <property type="component" value="Unassembled WGS sequence"/>
</dbReference>
<comment type="caution">
    <text evidence="1">The sequence shown here is derived from an EMBL/GenBank/DDBJ whole genome shotgun (WGS) entry which is preliminary data.</text>
</comment>
<proteinExistence type="predicted"/>
<keyword evidence="2" id="KW-1185">Reference proteome</keyword>
<protein>
    <submittedName>
        <fullName evidence="1">Uncharacterized protein</fullName>
    </submittedName>
</protein>
<name>A0ABT0JSZ4_9ACTN</name>
<evidence type="ECO:0000313" key="2">
    <source>
        <dbReference type="Proteomes" id="UP001201873"/>
    </source>
</evidence>